<feature type="signal peptide" evidence="4">
    <location>
        <begin position="1"/>
        <end position="19"/>
    </location>
</feature>
<feature type="chain" id="PRO_5017641342" description="DUF3494 domain-containing protein" evidence="4">
    <location>
        <begin position="20"/>
        <end position="329"/>
    </location>
</feature>
<evidence type="ECO:0000313" key="5">
    <source>
        <dbReference type="EMBL" id="RFU33532.1"/>
    </source>
</evidence>
<dbReference type="OrthoDB" id="10264374at2759"/>
<dbReference type="Proteomes" id="UP000258309">
    <property type="component" value="Unassembled WGS sequence"/>
</dbReference>
<accession>A0A3E2HK28</accession>
<dbReference type="Pfam" id="PF11999">
    <property type="entry name" value="Ice_binding"/>
    <property type="match status" value="1"/>
</dbReference>
<dbReference type="AlphaFoldDB" id="A0A3E2HK28"/>
<dbReference type="EMBL" id="NCSJ02000034">
    <property type="protein sequence ID" value="RFU33532.1"/>
    <property type="molecule type" value="Genomic_DNA"/>
</dbReference>
<organism evidence="5 6">
    <name type="scientific">Scytalidium lignicola</name>
    <name type="common">Hyphomycete</name>
    <dbReference type="NCBI Taxonomy" id="5539"/>
    <lineage>
        <taxon>Eukaryota</taxon>
        <taxon>Fungi</taxon>
        <taxon>Dikarya</taxon>
        <taxon>Ascomycota</taxon>
        <taxon>Pezizomycotina</taxon>
        <taxon>Leotiomycetes</taxon>
        <taxon>Leotiomycetes incertae sedis</taxon>
        <taxon>Scytalidium</taxon>
    </lineage>
</organism>
<evidence type="ECO:0000256" key="4">
    <source>
        <dbReference type="SAM" id="SignalP"/>
    </source>
</evidence>
<comment type="similarity">
    <text evidence="1">Belongs to the ice-binding protein family.</text>
</comment>
<feature type="non-terminal residue" evidence="5">
    <location>
        <position position="1"/>
    </location>
</feature>
<comment type="caution">
    <text evidence="5">The sequence shown here is derived from an EMBL/GenBank/DDBJ whole genome shotgun (WGS) entry which is preliminary data.</text>
</comment>
<dbReference type="InterPro" id="IPR021884">
    <property type="entry name" value="Ice-bd_prot"/>
</dbReference>
<name>A0A3E2HK28_SCYLI</name>
<keyword evidence="2 4" id="KW-0732">Signal</keyword>
<evidence type="ECO:0000256" key="2">
    <source>
        <dbReference type="ARBA" id="ARBA00022729"/>
    </source>
</evidence>
<evidence type="ECO:0000313" key="6">
    <source>
        <dbReference type="Proteomes" id="UP000258309"/>
    </source>
</evidence>
<evidence type="ECO:0008006" key="7">
    <source>
        <dbReference type="Google" id="ProtNLM"/>
    </source>
</evidence>
<keyword evidence="6" id="KW-1185">Reference proteome</keyword>
<dbReference type="STRING" id="5539.A0A3E2HK28"/>
<reference evidence="5 6" key="1">
    <citation type="submission" date="2018-05" db="EMBL/GenBank/DDBJ databases">
        <title>Draft genome sequence of Scytalidium lignicola DSM 105466, a ubiquitous saprotrophic fungus.</title>
        <authorList>
            <person name="Buettner E."/>
            <person name="Gebauer A.M."/>
            <person name="Hofrichter M."/>
            <person name="Liers C."/>
            <person name="Kellner H."/>
        </authorList>
    </citation>
    <scope>NUCLEOTIDE SEQUENCE [LARGE SCALE GENOMIC DNA]</scope>
    <source>
        <strain evidence="5 6">DSM 105466</strain>
    </source>
</reference>
<proteinExistence type="inferred from homology"/>
<feature type="region of interest" description="Disordered" evidence="3">
    <location>
        <begin position="241"/>
        <end position="276"/>
    </location>
</feature>
<evidence type="ECO:0000256" key="1">
    <source>
        <dbReference type="ARBA" id="ARBA00005445"/>
    </source>
</evidence>
<protein>
    <recommendedName>
        <fullName evidence="7">DUF3494 domain-containing protein</fullName>
    </recommendedName>
</protein>
<sequence>MRFLCKVACGLAFPFLIRAQAITLGTAAPFGVLGASTVTNTGPTVIDGDLGVSPGTAITNFPPGTFTGSEHVNDAVAAQAQADALNAYNIAAGIASTEDLSSQNLGGRTLTPGVYTFTSSAQLTGALTLNAEGNSNAQFVFQIDSTLTTASDASVIIENGAQACNVIWQIGSSATLGSNTTFIGIILAHTSITAVTGTTVSGSLIALTGAVTLDSNIITVVNTCSTTTTTTTTTTTSITASTTTTSTTPTTTSTLTTTTTPMTTSTSTISTTPSAITSTTTTTSTISTTTSITPTTTSTSTTVPTTLTTLTTTPIYPIYPVYPVYPQYE</sequence>
<evidence type="ECO:0000256" key="3">
    <source>
        <dbReference type="SAM" id="MobiDB-lite"/>
    </source>
</evidence>
<feature type="non-terminal residue" evidence="5">
    <location>
        <position position="329"/>
    </location>
</feature>
<gene>
    <name evidence="5" type="ORF">B7463_g2830</name>
</gene>
<dbReference type="OMA" id="AICTASE"/>